<feature type="transmembrane region" description="Helical" evidence="1">
    <location>
        <begin position="40"/>
        <end position="61"/>
    </location>
</feature>
<reference evidence="2 3" key="1">
    <citation type="submission" date="2016-02" db="EMBL/GenBank/DDBJ databases">
        <title>Genome sequence of Halalkalicoccus paucihalophilus DSM 24557.</title>
        <authorList>
            <person name="Poehlein A."/>
            <person name="Daniel R."/>
        </authorList>
    </citation>
    <scope>NUCLEOTIDE SEQUENCE [LARGE SCALE GENOMIC DNA]</scope>
    <source>
        <strain evidence="2 3">DSM 24557</strain>
    </source>
</reference>
<sequence length="63" mass="6195">MSEGPTEGRSAGTLRIAVIAGFPVVVAFLIGLLGGNLRSGLVIGAGIGLGLAFAVVIYGRLVG</sequence>
<comment type="caution">
    <text evidence="2">The sequence shown here is derived from an EMBL/GenBank/DDBJ whole genome shotgun (WGS) entry which is preliminary data.</text>
</comment>
<organism evidence="2 3">
    <name type="scientific">Halalkalicoccus paucihalophilus</name>
    <dbReference type="NCBI Taxonomy" id="1008153"/>
    <lineage>
        <taxon>Archaea</taxon>
        <taxon>Methanobacteriati</taxon>
        <taxon>Methanobacteriota</taxon>
        <taxon>Stenosarchaea group</taxon>
        <taxon>Halobacteria</taxon>
        <taxon>Halobacteriales</taxon>
        <taxon>Halococcaceae</taxon>
        <taxon>Halalkalicoccus</taxon>
    </lineage>
</organism>
<evidence type="ECO:0000256" key="1">
    <source>
        <dbReference type="SAM" id="Phobius"/>
    </source>
</evidence>
<keyword evidence="3" id="KW-1185">Reference proteome</keyword>
<dbReference type="AlphaFoldDB" id="A0A151AF10"/>
<accession>A0A151AF10</accession>
<dbReference type="EMBL" id="LTAZ01000004">
    <property type="protein sequence ID" value="KYH26144.1"/>
    <property type="molecule type" value="Genomic_DNA"/>
</dbReference>
<evidence type="ECO:0000313" key="3">
    <source>
        <dbReference type="Proteomes" id="UP000075321"/>
    </source>
</evidence>
<evidence type="ECO:0000313" key="2">
    <source>
        <dbReference type="EMBL" id="KYH26144.1"/>
    </source>
</evidence>
<feature type="transmembrane region" description="Helical" evidence="1">
    <location>
        <begin position="12"/>
        <end position="34"/>
    </location>
</feature>
<keyword evidence="1" id="KW-0472">Membrane</keyword>
<dbReference type="PATRIC" id="fig|1008153.3.peg.1247"/>
<keyword evidence="1" id="KW-0812">Transmembrane</keyword>
<proteinExistence type="predicted"/>
<keyword evidence="1" id="KW-1133">Transmembrane helix</keyword>
<dbReference type="Proteomes" id="UP000075321">
    <property type="component" value="Unassembled WGS sequence"/>
</dbReference>
<name>A0A151AF10_9EURY</name>
<protein>
    <submittedName>
        <fullName evidence="2">Uncharacterized protein</fullName>
    </submittedName>
</protein>
<dbReference type="RefSeq" id="WP_066380627.1">
    <property type="nucleotide sequence ID" value="NZ_LTAZ01000004.1"/>
</dbReference>
<gene>
    <name evidence="2" type="ORF">HAPAU_12380</name>
</gene>